<name>A0A1W0WMI5_HYPEX</name>
<evidence type="ECO:0000256" key="3">
    <source>
        <dbReference type="ARBA" id="ARBA00045493"/>
    </source>
</evidence>
<sequence>MIGYAVPFLTVILGAWAADYYITSPGPGKSQLWLGSWESVGDGENMDAVVISHGISDVFMGNPLTNITLTKCPCSLDGFMIERACVNAKTNFKTTNIQAFRLGEQFVSWWPVFNSDLRVLYLESGSQLDVFYEIIAHNNQVGLRRSRNCTHLQMTYTTNGVTGAQFFKRVAGTV</sequence>
<gene>
    <name evidence="5" type="ORF">BV898_09421</name>
</gene>
<keyword evidence="4" id="KW-0732">Signal</keyword>
<dbReference type="InterPro" id="IPR012674">
    <property type="entry name" value="Calycin"/>
</dbReference>
<dbReference type="SUPFAM" id="SSF50814">
    <property type="entry name" value="Lipocalins"/>
    <property type="match status" value="1"/>
</dbReference>
<keyword evidence="6" id="KW-1185">Reference proteome</keyword>
<comment type="function">
    <text evidence="3">Secreted heat soluble protein acting as a molecular shield in water-deficient condition. Tardigrade-specific intrinsically disordered proteins (TDPs) are essential for desiccation tolerance by forming non-crystalline amorphous solids upon desiccation, and this vitrified state mirrors their protective capabilities.</text>
</comment>
<evidence type="ECO:0000256" key="1">
    <source>
        <dbReference type="ARBA" id="ARBA00006119"/>
    </source>
</evidence>
<reference evidence="6" key="1">
    <citation type="submission" date="2017-01" db="EMBL/GenBank/DDBJ databases">
        <title>Comparative genomics of anhydrobiosis in the tardigrade Hypsibius dujardini.</title>
        <authorList>
            <person name="Yoshida Y."/>
            <person name="Koutsovoulos G."/>
            <person name="Laetsch D."/>
            <person name="Stevens L."/>
            <person name="Kumar S."/>
            <person name="Horikawa D."/>
            <person name="Ishino K."/>
            <person name="Komine S."/>
            <person name="Tomita M."/>
            <person name="Blaxter M."/>
            <person name="Arakawa K."/>
        </authorList>
    </citation>
    <scope>NUCLEOTIDE SEQUENCE [LARGE SCALE GENOMIC DNA]</scope>
    <source>
        <strain evidence="6">Z151</strain>
    </source>
</reference>
<protein>
    <submittedName>
        <fullName evidence="5">Uncharacterized protein</fullName>
    </submittedName>
</protein>
<dbReference type="AlphaFoldDB" id="A0A1W0WMI5"/>
<keyword evidence="2" id="KW-0346">Stress response</keyword>
<accession>A0A1W0WMI5</accession>
<comment type="caution">
    <text evidence="5">The sequence shown here is derived from an EMBL/GenBank/DDBJ whole genome shotgun (WGS) entry which is preliminary data.</text>
</comment>
<comment type="similarity">
    <text evidence="1">Belongs to the Secretory-abundant heat soluble protein (SAHS) family.</text>
</comment>
<dbReference type="Proteomes" id="UP000192578">
    <property type="component" value="Unassembled WGS sequence"/>
</dbReference>
<evidence type="ECO:0000256" key="2">
    <source>
        <dbReference type="ARBA" id="ARBA00023016"/>
    </source>
</evidence>
<feature type="signal peptide" evidence="4">
    <location>
        <begin position="1"/>
        <end position="17"/>
    </location>
</feature>
<evidence type="ECO:0000313" key="6">
    <source>
        <dbReference type="Proteomes" id="UP000192578"/>
    </source>
</evidence>
<dbReference type="EMBL" id="MTYJ01000074">
    <property type="protein sequence ID" value="OQV16430.1"/>
    <property type="molecule type" value="Genomic_DNA"/>
</dbReference>
<evidence type="ECO:0000313" key="5">
    <source>
        <dbReference type="EMBL" id="OQV16430.1"/>
    </source>
</evidence>
<evidence type="ECO:0000256" key="4">
    <source>
        <dbReference type="SAM" id="SignalP"/>
    </source>
</evidence>
<organism evidence="5 6">
    <name type="scientific">Hypsibius exemplaris</name>
    <name type="common">Freshwater tardigrade</name>
    <dbReference type="NCBI Taxonomy" id="2072580"/>
    <lineage>
        <taxon>Eukaryota</taxon>
        <taxon>Metazoa</taxon>
        <taxon>Ecdysozoa</taxon>
        <taxon>Tardigrada</taxon>
        <taxon>Eutardigrada</taxon>
        <taxon>Parachela</taxon>
        <taxon>Hypsibioidea</taxon>
        <taxon>Hypsibiidae</taxon>
        <taxon>Hypsibius</taxon>
    </lineage>
</organism>
<proteinExistence type="inferred from homology"/>
<dbReference type="Gene3D" id="2.40.128.20">
    <property type="match status" value="1"/>
</dbReference>
<feature type="chain" id="PRO_5012867913" evidence="4">
    <location>
        <begin position="18"/>
        <end position="174"/>
    </location>
</feature>